<feature type="region of interest" description="Disordered" evidence="1">
    <location>
        <begin position="74"/>
        <end position="130"/>
    </location>
</feature>
<keyword evidence="3" id="KW-1185">Reference proteome</keyword>
<sequence>MKSRIIGVSVLLDAQEVRHKAPRLGKRLTRSQARCQRHRIDGRERLAVVLRRVHNKRAIGEVMIRLAELEALGAPEGKPQGEEAAHGQDSREASGQDVLHAPATARRKDDGVREAAGPVPANREGLKDER</sequence>
<proteinExistence type="predicted"/>
<dbReference type="Proteomes" id="UP001156629">
    <property type="component" value="Unassembled WGS sequence"/>
</dbReference>
<name>A0ABQ5WWH5_9PROT</name>
<accession>A0ABQ5WWH5</accession>
<reference evidence="3" key="1">
    <citation type="journal article" date="2019" name="Int. J. Syst. Evol. Microbiol.">
        <title>The Global Catalogue of Microorganisms (GCM) 10K type strain sequencing project: providing services to taxonomists for standard genome sequencing and annotation.</title>
        <authorList>
            <consortium name="The Broad Institute Genomics Platform"/>
            <consortium name="The Broad Institute Genome Sequencing Center for Infectious Disease"/>
            <person name="Wu L."/>
            <person name="Ma J."/>
        </authorList>
    </citation>
    <scope>NUCLEOTIDE SEQUENCE [LARGE SCALE GENOMIC DNA]</scope>
    <source>
        <strain evidence="3">NBRC 3266</strain>
    </source>
</reference>
<dbReference type="EMBL" id="BSNV01000047">
    <property type="protein sequence ID" value="GLQ66982.1"/>
    <property type="molecule type" value="Genomic_DNA"/>
</dbReference>
<feature type="compositionally biased region" description="Basic and acidic residues" evidence="1">
    <location>
        <begin position="79"/>
        <end position="94"/>
    </location>
</feature>
<protein>
    <submittedName>
        <fullName evidence="2">Uncharacterized protein</fullName>
    </submittedName>
</protein>
<gene>
    <name evidence="2" type="ORF">GCM10007870_25670</name>
</gene>
<evidence type="ECO:0000313" key="2">
    <source>
        <dbReference type="EMBL" id="GLQ66982.1"/>
    </source>
</evidence>
<organism evidence="2 3">
    <name type="scientific">Gluconobacter kondonii</name>
    <dbReference type="NCBI Taxonomy" id="941463"/>
    <lineage>
        <taxon>Bacteria</taxon>
        <taxon>Pseudomonadati</taxon>
        <taxon>Pseudomonadota</taxon>
        <taxon>Alphaproteobacteria</taxon>
        <taxon>Acetobacterales</taxon>
        <taxon>Acetobacteraceae</taxon>
        <taxon>Gluconobacter</taxon>
    </lineage>
</organism>
<evidence type="ECO:0000313" key="3">
    <source>
        <dbReference type="Proteomes" id="UP001156629"/>
    </source>
</evidence>
<evidence type="ECO:0000256" key="1">
    <source>
        <dbReference type="SAM" id="MobiDB-lite"/>
    </source>
</evidence>
<comment type="caution">
    <text evidence="2">The sequence shown here is derived from an EMBL/GenBank/DDBJ whole genome shotgun (WGS) entry which is preliminary data.</text>
</comment>